<feature type="signal peptide" evidence="1">
    <location>
        <begin position="1"/>
        <end position="22"/>
    </location>
</feature>
<dbReference type="AlphaFoldDB" id="A0A556A7X7"/>
<feature type="domain" description="Glucose/Sorbosone dehydrogenase" evidence="2">
    <location>
        <begin position="44"/>
        <end position="374"/>
    </location>
</feature>
<name>A0A556A7X7_9BURK</name>
<dbReference type="Gene3D" id="2.120.10.30">
    <property type="entry name" value="TolB, C-terminal domain"/>
    <property type="match status" value="1"/>
</dbReference>
<accession>A0A556A7X7</accession>
<dbReference type="PANTHER" id="PTHR19328:SF75">
    <property type="entry name" value="ALDOSE SUGAR DEHYDROGENASE YLII"/>
    <property type="match status" value="1"/>
</dbReference>
<proteinExistence type="predicted"/>
<sequence>MTPYAATLALAAGAVFAAPAYAAEAQTVSTERGEVRVTELASGLAHPWSLTFLPDGDMLITERPGALRQVSATGEVGAPLQGLPAVHAQGQGGLLEVALSPGFAQDRLVYLGYAEAGDGRSGTAVGRGRLNEAGTAIEDFEVIFRQEPKLSSGQHYGVRLAFDRDGHLFVALGDNNQRPTAQELDKLSGKLVRINADGSIPDDNPFTGKEGARAEIWSYGHRNQQGMALHPATGVIWTHEHGPRGGDEINLPEAGKNYGWPLATHGINYSGLPIPEAKGEEAPGTEPPHYVWKKSPAISGMAFYQDGKLADWNGNLFVGALATKELIRLELDGDKIVHEERLLQSLGERIRDVRFGPDGNLYLLTDADDGRLLRVEPN</sequence>
<dbReference type="RefSeq" id="WP_143951096.1">
    <property type="nucleotide sequence ID" value="NZ_BAABMB010000005.1"/>
</dbReference>
<gene>
    <name evidence="3" type="ORF">FOZ76_25490</name>
</gene>
<dbReference type="InterPro" id="IPR011042">
    <property type="entry name" value="6-blade_b-propeller_TolB-like"/>
</dbReference>
<dbReference type="Proteomes" id="UP000318405">
    <property type="component" value="Unassembled WGS sequence"/>
</dbReference>
<evidence type="ECO:0000256" key="1">
    <source>
        <dbReference type="SAM" id="SignalP"/>
    </source>
</evidence>
<dbReference type="SUPFAM" id="SSF50952">
    <property type="entry name" value="Soluble quinoprotein glucose dehydrogenase"/>
    <property type="match status" value="1"/>
</dbReference>
<feature type="chain" id="PRO_5021898238" evidence="1">
    <location>
        <begin position="23"/>
        <end position="378"/>
    </location>
</feature>
<dbReference type="InterPro" id="IPR012938">
    <property type="entry name" value="Glc/Sorbosone_DH"/>
</dbReference>
<keyword evidence="4" id="KW-1185">Reference proteome</keyword>
<dbReference type="InterPro" id="IPR011041">
    <property type="entry name" value="Quinoprot_gluc/sorb_DH_b-prop"/>
</dbReference>
<evidence type="ECO:0000313" key="4">
    <source>
        <dbReference type="Proteomes" id="UP000318405"/>
    </source>
</evidence>
<evidence type="ECO:0000313" key="3">
    <source>
        <dbReference type="EMBL" id="TSH88980.1"/>
    </source>
</evidence>
<organism evidence="3 4">
    <name type="scientific">Verticiella sediminum</name>
    <dbReference type="NCBI Taxonomy" id="1247510"/>
    <lineage>
        <taxon>Bacteria</taxon>
        <taxon>Pseudomonadati</taxon>
        <taxon>Pseudomonadota</taxon>
        <taxon>Betaproteobacteria</taxon>
        <taxon>Burkholderiales</taxon>
        <taxon>Alcaligenaceae</taxon>
        <taxon>Verticiella</taxon>
    </lineage>
</organism>
<dbReference type="Pfam" id="PF07995">
    <property type="entry name" value="GSDH"/>
    <property type="match status" value="1"/>
</dbReference>
<dbReference type="OrthoDB" id="9770043at2"/>
<reference evidence="3 4" key="1">
    <citation type="submission" date="2019-07" db="EMBL/GenBank/DDBJ databases">
        <title>Qingshengfaniella alkalisoli gen. nov., sp. nov., isolated from saline soil.</title>
        <authorList>
            <person name="Xu L."/>
            <person name="Huang X.-X."/>
            <person name="Sun J.-Q."/>
        </authorList>
    </citation>
    <scope>NUCLEOTIDE SEQUENCE [LARGE SCALE GENOMIC DNA]</scope>
    <source>
        <strain evidence="3 4">DSM 27279</strain>
    </source>
</reference>
<dbReference type="PANTHER" id="PTHR19328">
    <property type="entry name" value="HEDGEHOG-INTERACTING PROTEIN"/>
    <property type="match status" value="1"/>
</dbReference>
<protein>
    <submittedName>
        <fullName evidence="3">PQQ-dependent sugar dehydrogenase</fullName>
    </submittedName>
</protein>
<dbReference type="EMBL" id="VLTJ01000042">
    <property type="protein sequence ID" value="TSH88980.1"/>
    <property type="molecule type" value="Genomic_DNA"/>
</dbReference>
<keyword evidence="1" id="KW-0732">Signal</keyword>
<comment type="caution">
    <text evidence="3">The sequence shown here is derived from an EMBL/GenBank/DDBJ whole genome shotgun (WGS) entry which is preliminary data.</text>
</comment>
<evidence type="ECO:0000259" key="2">
    <source>
        <dbReference type="Pfam" id="PF07995"/>
    </source>
</evidence>